<protein>
    <submittedName>
        <fullName evidence="6">Thiol peroxidase</fullName>
        <ecNumber evidence="6">1.11.1.-</ecNumber>
    </submittedName>
</protein>
<evidence type="ECO:0000313" key="7">
    <source>
        <dbReference type="Proteomes" id="UP000502118"/>
    </source>
</evidence>
<feature type="domain" description="Thioredoxin" evidence="5">
    <location>
        <begin position="17"/>
        <end position="160"/>
    </location>
</feature>
<dbReference type="CDD" id="cd03014">
    <property type="entry name" value="PRX_Atyp2cys"/>
    <property type="match status" value="1"/>
</dbReference>
<dbReference type="EC" id="1.11.1.-" evidence="6"/>
<keyword evidence="6" id="KW-0560">Oxidoreductase</keyword>
<dbReference type="InterPro" id="IPR013740">
    <property type="entry name" value="Redoxin"/>
</dbReference>
<dbReference type="PANTHER" id="PTHR43110">
    <property type="entry name" value="THIOL PEROXIDASE"/>
    <property type="match status" value="1"/>
</dbReference>
<dbReference type="InterPro" id="IPR050455">
    <property type="entry name" value="Tpx_Peroxidase_subfamily"/>
</dbReference>
<dbReference type="Proteomes" id="UP000502118">
    <property type="component" value="Chromosome"/>
</dbReference>
<gene>
    <name evidence="6" type="primary">tpx</name>
    <name evidence="6" type="ORF">HLA92_02960</name>
</gene>
<name>A0A6M4JBJ2_9MOLU</name>
<evidence type="ECO:0000256" key="2">
    <source>
        <dbReference type="ARBA" id="ARBA00022862"/>
    </source>
</evidence>
<dbReference type="InterPro" id="IPR036249">
    <property type="entry name" value="Thioredoxin-like_sf"/>
</dbReference>
<keyword evidence="7" id="KW-1185">Reference proteome</keyword>
<dbReference type="NCBIfam" id="NF001808">
    <property type="entry name" value="PRK00522.1"/>
    <property type="match status" value="1"/>
</dbReference>
<keyword evidence="3" id="KW-1015">Disulfide bond</keyword>
<keyword evidence="2" id="KW-0049">Antioxidant</keyword>
<dbReference type="Pfam" id="PF08534">
    <property type="entry name" value="Redoxin"/>
    <property type="match status" value="1"/>
</dbReference>
<evidence type="ECO:0000256" key="3">
    <source>
        <dbReference type="ARBA" id="ARBA00023157"/>
    </source>
</evidence>
<evidence type="ECO:0000256" key="4">
    <source>
        <dbReference type="ARBA" id="ARBA00023284"/>
    </source>
</evidence>
<dbReference type="AlphaFoldDB" id="A0A6M4JBJ2"/>
<keyword evidence="4" id="KW-0676">Redox-active center</keyword>
<dbReference type="InterPro" id="IPR002065">
    <property type="entry name" value="TPX"/>
</dbReference>
<organism evidence="6 7">
    <name type="scientific">Mycoplasma miroungirhinis</name>
    <dbReference type="NCBI Taxonomy" id="754516"/>
    <lineage>
        <taxon>Bacteria</taxon>
        <taxon>Bacillati</taxon>
        <taxon>Mycoplasmatota</taxon>
        <taxon>Mollicutes</taxon>
        <taxon>Mycoplasmataceae</taxon>
        <taxon>Mycoplasma</taxon>
    </lineage>
</organism>
<reference evidence="6 7" key="1">
    <citation type="submission" date="2020-05" db="EMBL/GenBank/DDBJ databases">
        <title>Novel Mycoplasma species detected in Mirounga angustirostris (northern elephant seal) from the USA.</title>
        <authorList>
            <person name="Volokhov D.V."/>
        </authorList>
    </citation>
    <scope>NUCLEOTIDE SEQUENCE [LARGE SCALE GENOMIC DNA]</scope>
    <source>
        <strain evidence="6 7">Mirounga ES2806-NAS</strain>
    </source>
</reference>
<dbReference type="PANTHER" id="PTHR43110:SF1">
    <property type="entry name" value="THIOL PEROXIDASE"/>
    <property type="match status" value="1"/>
</dbReference>
<evidence type="ECO:0000259" key="5">
    <source>
        <dbReference type="PROSITE" id="PS51352"/>
    </source>
</evidence>
<dbReference type="SUPFAM" id="SSF52833">
    <property type="entry name" value="Thioredoxin-like"/>
    <property type="match status" value="1"/>
</dbReference>
<dbReference type="GO" id="GO:0008379">
    <property type="term" value="F:thioredoxin peroxidase activity"/>
    <property type="evidence" value="ECO:0007669"/>
    <property type="project" value="InterPro"/>
</dbReference>
<proteinExistence type="predicted"/>
<dbReference type="PROSITE" id="PS51352">
    <property type="entry name" value="THIOREDOXIN_2"/>
    <property type="match status" value="1"/>
</dbReference>
<sequence>MKITFKGNEMHLMGQQLKVGDKFPSFKAVDLNLADFNSQDIAGQKRLIFSIPSIDTGVCELETTKFMHDFKNKPFPVVVISYDTPFAFSRWCAAKENTKVTTLSEFKYNDFSAKTGTKIEELGLLTRAVFVVNENDIIEHVEYVQEVSSEPDYQAVLKFF</sequence>
<evidence type="ECO:0000313" key="6">
    <source>
        <dbReference type="EMBL" id="QJR44373.1"/>
    </source>
</evidence>
<keyword evidence="1 6" id="KW-0575">Peroxidase</keyword>
<dbReference type="EMBL" id="CP053097">
    <property type="protein sequence ID" value="QJR44373.1"/>
    <property type="molecule type" value="Genomic_DNA"/>
</dbReference>
<dbReference type="InterPro" id="IPR013766">
    <property type="entry name" value="Thioredoxin_domain"/>
</dbReference>
<evidence type="ECO:0000256" key="1">
    <source>
        <dbReference type="ARBA" id="ARBA00022559"/>
    </source>
</evidence>
<dbReference type="Gene3D" id="3.40.30.10">
    <property type="entry name" value="Glutaredoxin"/>
    <property type="match status" value="1"/>
</dbReference>
<accession>A0A6M4JBJ2</accession>
<dbReference type="RefSeq" id="WP_171113386.1">
    <property type="nucleotide sequence ID" value="NZ_CP053097.1"/>
</dbReference>
<dbReference type="KEGG" id="mmio:HLA92_02960"/>